<feature type="transmembrane region" description="Helical" evidence="7">
    <location>
        <begin position="220"/>
        <end position="245"/>
    </location>
</feature>
<dbReference type="GeneID" id="37879462"/>
<gene>
    <name evidence="9" type="ORF">AArcSl_3095</name>
</gene>
<feature type="transmembrane region" description="Helical" evidence="7">
    <location>
        <begin position="84"/>
        <end position="102"/>
    </location>
</feature>
<evidence type="ECO:0000313" key="10">
    <source>
        <dbReference type="Proteomes" id="UP000263012"/>
    </source>
</evidence>
<reference evidence="10" key="1">
    <citation type="submission" date="2017-11" db="EMBL/GenBank/DDBJ databases">
        <title>Phenotypic and genomic properties of facultatively anaerobic sulfur-reducing natronoarchaea from hypersaline soda lakes.</title>
        <authorList>
            <person name="Sorokin D.Y."/>
            <person name="Kublanov I.V."/>
            <person name="Roman P."/>
            <person name="Sinninghe Damste J.S."/>
            <person name="Golyshin P.N."/>
            <person name="Rojo D."/>
            <person name="Ciordia S."/>
            <person name="Mena M.D.C."/>
            <person name="Ferrer M."/>
            <person name="Messina E."/>
            <person name="Smedile F."/>
            <person name="La Spada G."/>
            <person name="La Cono V."/>
            <person name="Yakimov M.M."/>
        </authorList>
    </citation>
    <scope>NUCLEOTIDE SEQUENCE [LARGE SCALE GENOMIC DNA]</scope>
    <source>
        <strain evidence="10">AArc-Sl</strain>
    </source>
</reference>
<dbReference type="Gene3D" id="1.20.1250.20">
    <property type="entry name" value="MFS general substrate transporter like domains"/>
    <property type="match status" value="2"/>
</dbReference>
<dbReference type="PROSITE" id="PS50850">
    <property type="entry name" value="MFS"/>
    <property type="match status" value="1"/>
</dbReference>
<keyword evidence="6 7" id="KW-0472">Membrane</keyword>
<evidence type="ECO:0000256" key="3">
    <source>
        <dbReference type="ARBA" id="ARBA00022475"/>
    </source>
</evidence>
<dbReference type="InterPro" id="IPR020846">
    <property type="entry name" value="MFS_dom"/>
</dbReference>
<evidence type="ECO:0000259" key="8">
    <source>
        <dbReference type="PROSITE" id="PS50850"/>
    </source>
</evidence>
<accession>A0A343TNN0</accession>
<evidence type="ECO:0000256" key="5">
    <source>
        <dbReference type="ARBA" id="ARBA00022989"/>
    </source>
</evidence>
<keyword evidence="2" id="KW-0813">Transport</keyword>
<keyword evidence="4 7" id="KW-0812">Transmembrane</keyword>
<evidence type="ECO:0000256" key="2">
    <source>
        <dbReference type="ARBA" id="ARBA00022448"/>
    </source>
</evidence>
<feature type="domain" description="Major facilitator superfamily (MFS) profile" evidence="8">
    <location>
        <begin position="18"/>
        <end position="422"/>
    </location>
</feature>
<keyword evidence="5 7" id="KW-1133">Transmembrane helix</keyword>
<keyword evidence="3" id="KW-1003">Cell membrane</keyword>
<proteinExistence type="predicted"/>
<evidence type="ECO:0000256" key="4">
    <source>
        <dbReference type="ARBA" id="ARBA00022692"/>
    </source>
</evidence>
<evidence type="ECO:0000256" key="1">
    <source>
        <dbReference type="ARBA" id="ARBA00004651"/>
    </source>
</evidence>
<feature type="transmembrane region" description="Helical" evidence="7">
    <location>
        <begin position="108"/>
        <end position="130"/>
    </location>
</feature>
<feature type="transmembrane region" description="Helical" evidence="7">
    <location>
        <begin position="20"/>
        <end position="43"/>
    </location>
</feature>
<dbReference type="CDD" id="cd17325">
    <property type="entry name" value="MFS_MdtG_SLC18_like"/>
    <property type="match status" value="1"/>
</dbReference>
<organism evidence="9 10">
    <name type="scientific">Halalkaliarchaeum desulfuricum</name>
    <dbReference type="NCBI Taxonomy" id="2055893"/>
    <lineage>
        <taxon>Archaea</taxon>
        <taxon>Methanobacteriati</taxon>
        <taxon>Methanobacteriota</taxon>
        <taxon>Stenosarchaea group</taxon>
        <taxon>Halobacteria</taxon>
        <taxon>Halobacteriales</taxon>
        <taxon>Haloferacaceae</taxon>
        <taxon>Halalkaliarchaeum</taxon>
    </lineage>
</organism>
<dbReference type="Proteomes" id="UP000263012">
    <property type="component" value="Chromosome"/>
</dbReference>
<comment type="subcellular location">
    <subcellularLocation>
        <location evidence="1">Cell membrane</location>
        <topology evidence="1">Multi-pass membrane protein</topology>
    </subcellularLocation>
</comment>
<feature type="transmembrane region" description="Helical" evidence="7">
    <location>
        <begin position="151"/>
        <end position="168"/>
    </location>
</feature>
<dbReference type="Pfam" id="PF07690">
    <property type="entry name" value="MFS_1"/>
    <property type="match status" value="1"/>
</dbReference>
<evidence type="ECO:0000313" key="9">
    <source>
        <dbReference type="EMBL" id="AUX10702.1"/>
    </source>
</evidence>
<dbReference type="InterPro" id="IPR011701">
    <property type="entry name" value="MFS"/>
</dbReference>
<name>A0A343TNN0_9EURY</name>
<dbReference type="PANTHER" id="PTHR23517:SF3">
    <property type="entry name" value="INTEGRAL MEMBRANE TRANSPORT PROTEIN"/>
    <property type="match status" value="1"/>
</dbReference>
<dbReference type="OrthoDB" id="214271at2157"/>
<dbReference type="SUPFAM" id="SSF103473">
    <property type="entry name" value="MFS general substrate transporter"/>
    <property type="match status" value="1"/>
</dbReference>
<dbReference type="RefSeq" id="WP_217563471.1">
    <property type="nucleotide sequence ID" value="NZ_CP025066.1"/>
</dbReference>
<dbReference type="EMBL" id="CP025066">
    <property type="protein sequence ID" value="AUX10702.1"/>
    <property type="molecule type" value="Genomic_DNA"/>
</dbReference>
<sequence>MASNASERSPIDLFRDLEFVALASIRFVSGMAFATIIIALALYADLFEASGIAAGLFGSAYAIVRLVLVLPLGRKIDLGNSKRYLLVGLGLNVLLLVGYIFVSALEHVIFLRGFQAVGSMILWITGVAVVGEIAPDTERGLWIGTYNQVRSIASLGGDLVGGVLLFVYGFTTTYTVLIILTVISTAMVFAFLRDDPGTRADPEEATGVESLIRLLRRRAILALVVFRFSFSFGKMAVIIFLPIYARTEFGMNAFLIGGILAGGKLTKGLAQGYVGAWADRVGREEWFIFAGTVGYAIGTAMIPAAAFASLFLTAVTVSGIGREIVVVPGFFFLFVAYAILGFADSLRLPTSMALFVEEGEYFDSAAGSLSLRSVSWQVGAIFGPVVVGATFDHVSFFGGFWLAAGVMIVAGIVFLFLFEAEAAPKETTVEN</sequence>
<protein>
    <submittedName>
        <fullName evidence="9">Major facilitator superfamily MFS_1</fullName>
    </submittedName>
</protein>
<feature type="transmembrane region" description="Helical" evidence="7">
    <location>
        <begin position="324"/>
        <end position="343"/>
    </location>
</feature>
<feature type="transmembrane region" description="Helical" evidence="7">
    <location>
        <begin position="49"/>
        <end position="72"/>
    </location>
</feature>
<keyword evidence="10" id="KW-1185">Reference proteome</keyword>
<dbReference type="InterPro" id="IPR050171">
    <property type="entry name" value="MFS_Transporters"/>
</dbReference>
<feature type="transmembrane region" description="Helical" evidence="7">
    <location>
        <begin position="174"/>
        <end position="192"/>
    </location>
</feature>
<feature type="transmembrane region" description="Helical" evidence="7">
    <location>
        <begin position="286"/>
        <end position="312"/>
    </location>
</feature>
<dbReference type="InterPro" id="IPR036259">
    <property type="entry name" value="MFS_trans_sf"/>
</dbReference>
<dbReference type="AlphaFoldDB" id="A0A343TNN0"/>
<feature type="transmembrane region" description="Helical" evidence="7">
    <location>
        <begin position="396"/>
        <end position="418"/>
    </location>
</feature>
<dbReference type="KEGG" id="hdf:AArcSl_3095"/>
<dbReference type="GO" id="GO:0005886">
    <property type="term" value="C:plasma membrane"/>
    <property type="evidence" value="ECO:0007669"/>
    <property type="project" value="UniProtKB-SubCell"/>
</dbReference>
<evidence type="ECO:0000256" key="6">
    <source>
        <dbReference type="ARBA" id="ARBA00023136"/>
    </source>
</evidence>
<dbReference type="GO" id="GO:0022857">
    <property type="term" value="F:transmembrane transporter activity"/>
    <property type="evidence" value="ECO:0007669"/>
    <property type="project" value="InterPro"/>
</dbReference>
<evidence type="ECO:0000256" key="7">
    <source>
        <dbReference type="SAM" id="Phobius"/>
    </source>
</evidence>
<dbReference type="PANTHER" id="PTHR23517">
    <property type="entry name" value="RESISTANCE PROTEIN MDTM, PUTATIVE-RELATED-RELATED"/>
    <property type="match status" value="1"/>
</dbReference>